<feature type="domain" description="Filamentous haemagglutinin FhaB/tRNA nuclease CdiA-like TPS" evidence="4">
    <location>
        <begin position="46"/>
        <end position="167"/>
    </location>
</feature>
<evidence type="ECO:0000259" key="4">
    <source>
        <dbReference type="SMART" id="SM00912"/>
    </source>
</evidence>
<dbReference type="InterPro" id="IPR012334">
    <property type="entry name" value="Pectin_lyas_fold"/>
</dbReference>
<gene>
    <name evidence="5" type="ORF">G9399_27260</name>
</gene>
<dbReference type="InterPro" id="IPR014739">
    <property type="entry name" value="Channel_colicin_N_sf"/>
</dbReference>
<organism evidence="5 6">
    <name type="scientific">Serratia fonticola</name>
    <dbReference type="NCBI Taxonomy" id="47917"/>
    <lineage>
        <taxon>Bacteria</taxon>
        <taxon>Pseudomonadati</taxon>
        <taxon>Pseudomonadota</taxon>
        <taxon>Gammaproteobacteria</taxon>
        <taxon>Enterobacterales</taxon>
        <taxon>Yersiniaceae</taxon>
        <taxon>Serratia</taxon>
    </lineage>
</organism>
<dbReference type="Proteomes" id="UP000503464">
    <property type="component" value="Chromosome"/>
</dbReference>
<protein>
    <submittedName>
        <fullName evidence="5">DUF637 domain-containing protein</fullName>
    </submittedName>
</protein>
<evidence type="ECO:0000256" key="3">
    <source>
        <dbReference type="SAM" id="SignalP"/>
    </source>
</evidence>
<feature type="chain" id="PRO_5042165291" evidence="3">
    <location>
        <begin position="31"/>
        <end position="2020"/>
    </location>
</feature>
<dbReference type="Gene3D" id="2.160.20.10">
    <property type="entry name" value="Single-stranded right-handed beta-helix, Pectin lyase-like"/>
    <property type="match status" value="1"/>
</dbReference>
<evidence type="ECO:0000256" key="1">
    <source>
        <dbReference type="SAM" id="Coils"/>
    </source>
</evidence>
<dbReference type="SUPFAM" id="SSF58096">
    <property type="entry name" value="Colicin Ia, N-terminal domain"/>
    <property type="match status" value="1"/>
</dbReference>
<keyword evidence="3" id="KW-0732">Signal</keyword>
<dbReference type="Pfam" id="PF05860">
    <property type="entry name" value="TPS"/>
    <property type="match status" value="1"/>
</dbReference>
<feature type="compositionally biased region" description="Basic and acidic residues" evidence="2">
    <location>
        <begin position="1201"/>
        <end position="1224"/>
    </location>
</feature>
<feature type="compositionally biased region" description="Polar residues" evidence="2">
    <location>
        <begin position="1176"/>
        <end position="1185"/>
    </location>
</feature>
<dbReference type="SUPFAM" id="SSF51126">
    <property type="entry name" value="Pectin lyase-like"/>
    <property type="match status" value="1"/>
</dbReference>
<dbReference type="SMART" id="SM00912">
    <property type="entry name" value="Haemagg_act"/>
    <property type="match status" value="1"/>
</dbReference>
<evidence type="ECO:0000256" key="2">
    <source>
        <dbReference type="SAM" id="MobiDB-lite"/>
    </source>
</evidence>
<dbReference type="GO" id="GO:0140911">
    <property type="term" value="F:pore-forming activity"/>
    <property type="evidence" value="ECO:0007669"/>
    <property type="project" value="InterPro"/>
</dbReference>
<dbReference type="InterPro" id="IPR032721">
    <property type="entry name" value="Toxin-deaminase"/>
</dbReference>
<dbReference type="InterPro" id="IPR011050">
    <property type="entry name" value="Pectin_lyase_fold/virulence"/>
</dbReference>
<dbReference type="Pfam" id="PF04830">
    <property type="entry name" value="DUF637"/>
    <property type="match status" value="1"/>
</dbReference>
<dbReference type="GO" id="GO:0016020">
    <property type="term" value="C:membrane"/>
    <property type="evidence" value="ECO:0007669"/>
    <property type="project" value="InterPro"/>
</dbReference>
<feature type="signal peptide" evidence="3">
    <location>
        <begin position="1"/>
        <end position="30"/>
    </location>
</feature>
<dbReference type="GO" id="GO:0031640">
    <property type="term" value="P:killing of cells of another organism"/>
    <property type="evidence" value="ECO:0007669"/>
    <property type="project" value="InterPro"/>
</dbReference>
<dbReference type="EMBL" id="CP054160">
    <property type="protein sequence ID" value="QXT42306.1"/>
    <property type="molecule type" value="Genomic_DNA"/>
</dbReference>
<sequence length="2020" mass="215818">MDKINPRLARGASYLLIYTTALTPLHPVFAAGINAANGNTQVVIKPGNVPVVNIATPNGAGISHNTYKDFNVGTPGAVLNNAVQGGKTQLGVDIVNGNPNLKSKSAELIINEVIGGSRSELQGKLEVFGNKANVMIANPNGITCDGCGFINAPGVTLTTGKPQFDKQGALEALEVKKGGVTIGGKGLDGMGGDYVDIISRAAELNGKINAKNLSLTQGTNRISFRDGTVKPIAGEGAKPQLAVDTKALGGMYANKIRLVATEDGVGVNLNNINSAQQDITLTANGRIELGQAHAQTDLNVSAREVHITSGVKVRGERNVMLAADTLNNNGNVTAHRDMRVFADTVRNVELRDGDNTALHSNNNLWIQKDAQGNKSKQIENRSARIQTNSGDLVIRAELVNNVRNVGIVNKTKLTPTSTDKNMQVANVMAENGGYPVIITAELTSPLPERWFGKADFSNIEQGVLVNDQQTLFDTGKWSVPAEITSGRHLYIYGDDVYNHSSLLSAKSDLILTGQNFTNEQVSTGTLLNYIRYVPDEKANKEHGKTTFNPLTAKELRITNYFTRGDNVQVWQSTLSPLPRASLSAGNNLVADFKNKIEIKTPTPSESQFTEVKTTGRPESIKAQNVVLHAANIINIDAINASGNLTAIAEDRIVMGQGILSAGKALDLSAGNAIDAWQSELKGQDVTLTARTGEIKIHTSEKPNYYHPDGVRWLGSLQASRDLTLTAGSTITLLNTLLASQSRNVSMTAPGSISIIKNDAILTRNRPSENLSADKRLQYFNNLLQVGAMKVSGSVSLNSGGYLALRGANINAGKDVTLLAGHNADLNYRALDGNYGLPFVASRTPELGSKIHAGGNLLINSARDIGTQGGALSANGNITLLAGQNLWLSNVAYSAIDAANDNNKDDRHVVTTINAGKNLTAAANNQLLTYGAKLTSGGNMTLTSGGDMRFKAVQNHSYREGGKEFTETRTQQGTELSAGGLLTAIANGSILFQATKLQSKGQSGQVNTPADLSGVDAVFSTAERLAQVARQRFDQAMNNRNQAEGQLNDRRRELNSARQHPDTLSLFNVGAYPITSSSSRFVSVPGYSGGGAHYDASALIDNQAHLDRLLQEGGRAFVNNVLQWGDVSAPNQDGLKVGNAIKESTIEEYDKIRQRLIDRQNAVNNAQNALTTAQHSFDQAQQQIAQPTKEKNAAENQLNVARTERQRQYDAERQRKDQENARNRELAVHTGSMDIAANGGYLYAQAMEESSHYEKTETKRKWWGKKTEVKQTRHDVTNKVTEFTSPGNITLMSRDDSTYEASKIEAGKNARLTSIHGQVNFRAVKNTNFEQTVTNSKGFFIKQANKGYEDNKWVLPSIHTGGALTVDAAKGISADVKVKNGQALQSAIDALGNTAGTTWVKDLNKRNDVQWNKVKDAYDSWDYKSQHLNPAVAAVIAIAAATVTAGSSLVATAASSTATAVGGGAVTSGVVTAGMSSLASQAAVALVENQGNLSKTLKALGNSDTVKATATAMAMGGALNGFDSVTGWNKDATGKALNPKDVKLPQLSNGDWSKVAQRVAGQSVISSSLNTTINGGSFKDNLTNALLANIGGQVQAEGANLIGNNGDILNVPGRAVSHAVLAGVAAEIGKGNAKGAAAGALAAELAGVIINDNLVKTEGWQERQAQISRVAGAFAGAIATGKASGTNSGANAGEFVERFNRQLHQEELNAIKELAKGDKEKEARLMAASCRKVACSTQEALNSDERKQFEALMKKYPSTRDEDGLIANYWVQKERQRFGNYPAFVGYDSEKLFMYDLGDKITDGQLFARNQQIEQISKMTGWSPNWVNASVMAVSIASTFAGMGKANVGNQYLSSKLVGPTNAWKGYLVNEKTIQQAATFKNRVTELRAGLPSAPKRSGNVAVANIDISGMPKTLASHNLIAIEGKGFVGMGKENFKYETILTDDGRHVARNIDSEYKILDNLADRLGKNYSAKGSVTIFTEKAACDSCLDVVKQFESRYPGVKVDVLDNNGVRLIPGRGK</sequence>
<feature type="region of interest" description="Disordered" evidence="2">
    <location>
        <begin position="1176"/>
        <end position="1224"/>
    </location>
</feature>
<keyword evidence="1" id="KW-0175">Coiled coil</keyword>
<evidence type="ECO:0000313" key="5">
    <source>
        <dbReference type="EMBL" id="QXT42306.1"/>
    </source>
</evidence>
<dbReference type="InterPro" id="IPR038452">
    <property type="entry name" value="Channel_colicin_cen_sf"/>
</dbReference>
<proteinExistence type="predicted"/>
<dbReference type="InterPro" id="IPR008638">
    <property type="entry name" value="FhaB/CdiA-like_TPS"/>
</dbReference>
<name>A0AAE7VHQ6_SERFO</name>
<evidence type="ECO:0000313" key="6">
    <source>
        <dbReference type="Proteomes" id="UP000503464"/>
    </source>
</evidence>
<feature type="coiled-coil region" evidence="1">
    <location>
        <begin position="1025"/>
        <end position="1059"/>
    </location>
</feature>
<reference evidence="6" key="1">
    <citation type="submission" date="2020-03" db="EMBL/GenBank/DDBJ databases">
        <title>Genome sequences of seven Enterobacteriaceae strains isolated from Canadian wastewater treatment facilities.</title>
        <authorList>
            <person name="Huang H."/>
            <person name="Chmara J.T."/>
            <person name="Duceppe M.-O."/>
        </authorList>
    </citation>
    <scope>NUCLEOTIDE SEQUENCE [LARGE SCALE GENOMIC DNA]</scope>
    <source>
        <strain evidence="6">Biosolid 3</strain>
    </source>
</reference>
<dbReference type="InterPro" id="IPR006915">
    <property type="entry name" value="DUF637_hemagglutn_put"/>
</dbReference>
<dbReference type="GO" id="GO:0050829">
    <property type="term" value="P:defense response to Gram-negative bacterium"/>
    <property type="evidence" value="ECO:0007669"/>
    <property type="project" value="InterPro"/>
</dbReference>
<dbReference type="Gene3D" id="3.30.305.10">
    <property type="entry name" value="Colicin Ia, domain 2"/>
    <property type="match status" value="1"/>
</dbReference>
<dbReference type="NCBIfam" id="TIGR01901">
    <property type="entry name" value="adhes_NPXG"/>
    <property type="match status" value="1"/>
</dbReference>
<dbReference type="Pfam" id="PF14424">
    <property type="entry name" value="Toxin-deaminase"/>
    <property type="match status" value="1"/>
</dbReference>
<dbReference type="RefSeq" id="WP_221035145.1">
    <property type="nucleotide sequence ID" value="NZ_CP054160.3"/>
</dbReference>
<accession>A0AAE7VHQ6</accession>